<keyword evidence="1" id="KW-0547">Nucleotide-binding</keyword>
<dbReference type="PANTHER" id="PTHR23132">
    <property type="entry name" value="D-ALANINE--D-ALANINE LIGASE"/>
    <property type="match status" value="1"/>
</dbReference>
<evidence type="ECO:0000313" key="3">
    <source>
        <dbReference type="EMBL" id="MCR2045366.1"/>
    </source>
</evidence>
<evidence type="ECO:0000313" key="4">
    <source>
        <dbReference type="Proteomes" id="UP001142078"/>
    </source>
</evidence>
<dbReference type="RefSeq" id="WP_257490704.1">
    <property type="nucleotide sequence ID" value="NZ_JANJZL010000016.1"/>
</dbReference>
<dbReference type="InterPro" id="IPR013815">
    <property type="entry name" value="ATP_grasp_subdomain_1"/>
</dbReference>
<dbReference type="InterPro" id="IPR048764">
    <property type="entry name" value="PylC_N"/>
</dbReference>
<name>A0A9X2MQJ7_9FIRM</name>
<dbReference type="Gene3D" id="3.40.50.20">
    <property type="match status" value="1"/>
</dbReference>
<gene>
    <name evidence="3" type="ORF">NSA23_14780</name>
</gene>
<dbReference type="EMBL" id="JANJZL010000016">
    <property type="protein sequence ID" value="MCR2045366.1"/>
    <property type="molecule type" value="Genomic_DNA"/>
</dbReference>
<dbReference type="AlphaFoldDB" id="A0A9X2MQJ7"/>
<organism evidence="3 4">
    <name type="scientific">Anaerosalibacter massiliensis</name>
    <dbReference type="NCBI Taxonomy" id="1347392"/>
    <lineage>
        <taxon>Bacteria</taxon>
        <taxon>Bacillati</taxon>
        <taxon>Bacillota</taxon>
        <taxon>Tissierellia</taxon>
        <taxon>Tissierellales</taxon>
        <taxon>Sporanaerobacteraceae</taxon>
        <taxon>Anaerosalibacter</taxon>
    </lineage>
</organism>
<dbReference type="GO" id="GO:0005524">
    <property type="term" value="F:ATP binding"/>
    <property type="evidence" value="ECO:0007669"/>
    <property type="project" value="UniProtKB-UniRule"/>
</dbReference>
<evidence type="ECO:0000259" key="2">
    <source>
        <dbReference type="PROSITE" id="PS50975"/>
    </source>
</evidence>
<feature type="domain" description="ATP-grasp" evidence="2">
    <location>
        <begin position="116"/>
        <end position="292"/>
    </location>
</feature>
<keyword evidence="1" id="KW-0067">ATP-binding</keyword>
<dbReference type="Gene3D" id="3.30.1490.20">
    <property type="entry name" value="ATP-grasp fold, A domain"/>
    <property type="match status" value="1"/>
</dbReference>
<accession>A0A9X2MQJ7</accession>
<dbReference type="GO" id="GO:0046872">
    <property type="term" value="F:metal ion binding"/>
    <property type="evidence" value="ECO:0007669"/>
    <property type="project" value="InterPro"/>
</dbReference>
<dbReference type="Proteomes" id="UP001142078">
    <property type="component" value="Unassembled WGS sequence"/>
</dbReference>
<reference evidence="3" key="1">
    <citation type="submission" date="2022-07" db="EMBL/GenBank/DDBJ databases">
        <title>Enhanced cultured diversity of the mouse gut microbiota enables custom-made synthetic communities.</title>
        <authorList>
            <person name="Afrizal A."/>
        </authorList>
    </citation>
    <scope>NUCLEOTIDE SEQUENCE</scope>
    <source>
        <strain evidence="3">DSM 29482</strain>
    </source>
</reference>
<dbReference type="NCBIfam" id="NF009406">
    <property type="entry name" value="PRK12767.1-5"/>
    <property type="match status" value="1"/>
</dbReference>
<dbReference type="PANTHER" id="PTHR23132:SF14">
    <property type="entry name" value="ATP-GRASP DOMAIN-CONTAINING PROTEIN"/>
    <property type="match status" value="1"/>
</dbReference>
<dbReference type="GO" id="GO:0008716">
    <property type="term" value="F:D-alanine-D-alanine ligase activity"/>
    <property type="evidence" value="ECO:0007669"/>
    <property type="project" value="TreeGrafter"/>
</dbReference>
<protein>
    <submittedName>
        <fullName evidence="3">ATP-grasp domain-containing protein</fullName>
    </submittedName>
</protein>
<sequence>MNILITSAGRRTKLVEYFKNEFKDDGNVIVTDCDMSAPALYIADKYYIVPRIDEPDYISSIKKICKKEKINGILSLIDPELSLLSYHKDEFEELGVKVIVSDYDVVETCFDKMDMFNFLIKNDFKTAKTYERSSNFEKDYELGNMKLPVFVKPRKGSASLGINKIDDFAILSILKSKDEDLLIQEFLDGKEYGVDVYVDLISKEIVSIFVKEKIKMRAGETDKAVSLIDGKLFKIIEDFVKKLGVVGPIDIDVFNVNGEYYISEVNPRFGGGYLLAYECGENFPKYIKNNLEGIENRKDIGNYKENIYMLKHDTLIVKQLYEKGD</sequence>
<dbReference type="SUPFAM" id="SSF56059">
    <property type="entry name" value="Glutathione synthetase ATP-binding domain-like"/>
    <property type="match status" value="1"/>
</dbReference>
<evidence type="ECO:0000256" key="1">
    <source>
        <dbReference type="PROSITE-ProRule" id="PRU00409"/>
    </source>
</evidence>
<dbReference type="Pfam" id="PF21360">
    <property type="entry name" value="PylC-like_N"/>
    <property type="match status" value="1"/>
</dbReference>
<dbReference type="InterPro" id="IPR003806">
    <property type="entry name" value="ATP-grasp_PylC-type"/>
</dbReference>
<keyword evidence="4" id="KW-1185">Reference proteome</keyword>
<proteinExistence type="predicted"/>
<dbReference type="Pfam" id="PF02655">
    <property type="entry name" value="ATP-grasp_3"/>
    <property type="match status" value="1"/>
</dbReference>
<dbReference type="InterPro" id="IPR011761">
    <property type="entry name" value="ATP-grasp"/>
</dbReference>
<dbReference type="Gene3D" id="3.30.470.20">
    <property type="entry name" value="ATP-grasp fold, B domain"/>
    <property type="match status" value="1"/>
</dbReference>
<dbReference type="PROSITE" id="PS50975">
    <property type="entry name" value="ATP_GRASP"/>
    <property type="match status" value="1"/>
</dbReference>
<comment type="caution">
    <text evidence="3">The sequence shown here is derived from an EMBL/GenBank/DDBJ whole genome shotgun (WGS) entry which is preliminary data.</text>
</comment>